<dbReference type="RefSeq" id="WP_250199833.1">
    <property type="nucleotide sequence ID" value="NZ_CP097636.1"/>
</dbReference>
<dbReference type="PANTHER" id="PTHR16305:SF28">
    <property type="entry name" value="GUANYLATE CYCLASE DOMAIN-CONTAINING PROTEIN"/>
    <property type="match status" value="1"/>
</dbReference>
<dbReference type="PANTHER" id="PTHR16305">
    <property type="entry name" value="TESTICULAR SOLUBLE ADENYLYL CYCLASE"/>
    <property type="match status" value="1"/>
</dbReference>
<dbReference type="SUPFAM" id="SSF55073">
    <property type="entry name" value="Nucleotide cyclase"/>
    <property type="match status" value="1"/>
</dbReference>
<organism evidence="4 5">
    <name type="scientific">Aquincola tertiaricarbonis</name>
    <dbReference type="NCBI Taxonomy" id="391953"/>
    <lineage>
        <taxon>Bacteria</taxon>
        <taxon>Pseudomonadati</taxon>
        <taxon>Pseudomonadota</taxon>
        <taxon>Betaproteobacteria</taxon>
        <taxon>Burkholderiales</taxon>
        <taxon>Sphaerotilaceae</taxon>
        <taxon>Aquincola</taxon>
    </lineage>
</organism>
<dbReference type="InterPro" id="IPR027417">
    <property type="entry name" value="P-loop_NTPase"/>
</dbReference>
<gene>
    <name evidence="4" type="ORF">MW290_22160</name>
</gene>
<evidence type="ECO:0000313" key="4">
    <source>
        <dbReference type="EMBL" id="URI11640.1"/>
    </source>
</evidence>
<evidence type="ECO:0000256" key="2">
    <source>
        <dbReference type="ARBA" id="ARBA00022840"/>
    </source>
</evidence>
<evidence type="ECO:0000313" key="5">
    <source>
        <dbReference type="Proteomes" id="UP001056201"/>
    </source>
</evidence>
<evidence type="ECO:0000259" key="3">
    <source>
        <dbReference type="PROSITE" id="PS50125"/>
    </source>
</evidence>
<dbReference type="Gene3D" id="3.30.70.1230">
    <property type="entry name" value="Nucleotide cyclase"/>
    <property type="match status" value="1"/>
</dbReference>
<dbReference type="InterPro" id="IPR029787">
    <property type="entry name" value="Nucleotide_cyclase"/>
</dbReference>
<dbReference type="InterPro" id="IPR011990">
    <property type="entry name" value="TPR-like_helical_dom_sf"/>
</dbReference>
<feature type="domain" description="Guanylate cyclase" evidence="3">
    <location>
        <begin position="51"/>
        <end position="181"/>
    </location>
</feature>
<dbReference type="Gene3D" id="1.25.40.10">
    <property type="entry name" value="Tetratricopeptide repeat domain"/>
    <property type="match status" value="1"/>
</dbReference>
<dbReference type="PROSITE" id="PS50125">
    <property type="entry name" value="GUANYLATE_CYCLASE_2"/>
    <property type="match status" value="1"/>
</dbReference>
<dbReference type="SMART" id="SM00044">
    <property type="entry name" value="CYCc"/>
    <property type="match status" value="1"/>
</dbReference>
<dbReference type="SUPFAM" id="SSF48452">
    <property type="entry name" value="TPR-like"/>
    <property type="match status" value="2"/>
</dbReference>
<proteinExistence type="predicted"/>
<protein>
    <submittedName>
        <fullName evidence="4">AAA family ATPase</fullName>
    </submittedName>
</protein>
<dbReference type="Pfam" id="PF00211">
    <property type="entry name" value="Guanylate_cyc"/>
    <property type="match status" value="1"/>
</dbReference>
<dbReference type="CDD" id="cd07302">
    <property type="entry name" value="CHD"/>
    <property type="match status" value="1"/>
</dbReference>
<dbReference type="Pfam" id="PF13191">
    <property type="entry name" value="AAA_16"/>
    <property type="match status" value="1"/>
</dbReference>
<keyword evidence="2" id="KW-0067">ATP-binding</keyword>
<dbReference type="Proteomes" id="UP001056201">
    <property type="component" value="Chromosome 2"/>
</dbReference>
<name>A0ABY4SHK0_AQUTE</name>
<dbReference type="EMBL" id="CP097636">
    <property type="protein sequence ID" value="URI11640.1"/>
    <property type="molecule type" value="Genomic_DNA"/>
</dbReference>
<dbReference type="InterPro" id="IPR001054">
    <property type="entry name" value="A/G_cyclase"/>
</dbReference>
<dbReference type="InterPro" id="IPR041664">
    <property type="entry name" value="AAA_16"/>
</dbReference>
<keyword evidence="1" id="KW-0547">Nucleotide-binding</keyword>
<evidence type="ECO:0000256" key="1">
    <source>
        <dbReference type="ARBA" id="ARBA00022741"/>
    </source>
</evidence>
<reference evidence="4" key="1">
    <citation type="submission" date="2022-05" db="EMBL/GenBank/DDBJ databases">
        <title>An RpoN-dependent PEP-CTERM gene is involved in floc formation of an Aquincola tertiaricarbonis strain.</title>
        <authorList>
            <person name="Qiu D."/>
            <person name="Xia M."/>
        </authorList>
    </citation>
    <scope>NUCLEOTIDE SEQUENCE</scope>
    <source>
        <strain evidence="4">RN12</strain>
    </source>
</reference>
<dbReference type="Gene3D" id="3.40.50.300">
    <property type="entry name" value="P-loop containing nucleotide triphosphate hydrolases"/>
    <property type="match status" value="1"/>
</dbReference>
<dbReference type="SUPFAM" id="SSF52540">
    <property type="entry name" value="P-loop containing nucleoside triphosphate hydrolases"/>
    <property type="match status" value="1"/>
</dbReference>
<accession>A0ABY4SHK0</accession>
<keyword evidence="5" id="KW-1185">Reference proteome</keyword>
<sequence length="1092" mass="121174">MNERQRIEAAIKAISNLAGVLDQASIDAAVLALSEQLSQRIEAERSIRQVTVLFADVVGSTQMSWDLDPDEIHTIIDGSLKKLSAVIGKHEGVVLQYAGDSLLAVFGAKQSREDDPIRATDCGIALIQESKRIAARLLLEQNISAFDVRVGIHTGPVLLGGGLDEPSHVRGSAVNIAARLEQSAPAGFIQVSLDTHRHIRKIFECTEAPSLQLKGRDRSLKAYFVLKRVSARPRNTEGWWTGHKPMFIGRQTELQLLEDSYFAVAESACSRSVILIGEAGIGKTTLLQEFLRVQGLKHPQGLATITACAQPYWSSSPYGLVREAVLCAAGVDSDADPTTARQAVRSFTPQYIKELGDGELAALESLIIGEAALEQSSDVSRLQNERNQKRAFRAAVTYLLTVHAPRPIAICLEDIHWADDGSLDFIDYILRSGSRILVVATTRIDLERRRLLPFSNRLELKPFNDKEIATLIRASVKDDAFAKDSPLFVRMIASLAEGNPYFVEETVGMLVEEGVLHRNESGSASLDAAKLLETKIPTTLTGVLQARLSNLPHAELETLQVASVIGNEFWDEALAKLGALDRSALSRLTERHLIRSLPHKTDPGHQKFQFRHQLMQRAVYETIPNRLRKIRHGLTARWIIDAFPDRLDDFSETIACHFERAGETELAINYFRRAGQYAGQRCSFEAAAELFRRAADICSEARLRFLLLSTEFHMRMEKILLPCDIEKAIKLTTLAEEINDDECRATAASLLTTCLAAVGKLSETRIAAKSAIRFGRISGRTSSVIRAHNQLGAKLGECGHFRQARRHLSIGHAIAARENNVIGAASALSKLSDVCIREGDYPQARSLLQKAIAHCKNLVNDQYERHLELLAANLETRLGNLQTAHESLLQLSQHFRNLDWPDMELEIALSIAMNRLWAGEHKEARVWLVKAQHMPVARPETSLILKRKQLAGEIELTDGTAEDAATHFQEALNQCAELSLGDASWEIKISLAYAQMELGALPSAERVALDFADAVATGDIAKGFFFDPANVFLRAKEILKNAHHDQQAVAMQRMAQETYEWVNSRLDIDQRSCFRTSSPGLRRLHQEPLTHH</sequence>